<organism evidence="2 3">
    <name type="scientific">Caballeronia glathei</name>
    <dbReference type="NCBI Taxonomy" id="60547"/>
    <lineage>
        <taxon>Bacteria</taxon>
        <taxon>Pseudomonadati</taxon>
        <taxon>Pseudomonadota</taxon>
        <taxon>Betaproteobacteria</taxon>
        <taxon>Burkholderiales</taxon>
        <taxon>Burkholderiaceae</taxon>
        <taxon>Caballeronia</taxon>
    </lineage>
</organism>
<accession>A0A069PXA9</accession>
<protein>
    <recommendedName>
        <fullName evidence="4">DUF4148 domain-containing protein</fullName>
    </recommendedName>
</protein>
<feature type="signal peptide" evidence="1">
    <location>
        <begin position="1"/>
        <end position="20"/>
    </location>
</feature>
<evidence type="ECO:0000256" key="1">
    <source>
        <dbReference type="SAM" id="SignalP"/>
    </source>
</evidence>
<proteinExistence type="predicted"/>
<dbReference type="RefSeq" id="WP_035938866.1">
    <property type="nucleotide sequence ID" value="NZ_CADFFX010000024.1"/>
</dbReference>
<evidence type="ECO:0000313" key="3">
    <source>
        <dbReference type="Proteomes" id="UP000027466"/>
    </source>
</evidence>
<name>A0A069PXA9_9BURK</name>
<sequence length="90" mass="9241">MKTLIIGVLVALFATPVAFAQSASQDDPAPAATAEAAAGAAPSFAQADQGAARSAAAPAAKTRADVYRELVHAEHDGEMRDLNRTVFFGQ</sequence>
<evidence type="ECO:0008006" key="4">
    <source>
        <dbReference type="Google" id="ProtNLM"/>
    </source>
</evidence>
<reference evidence="2 3" key="1">
    <citation type="submission" date="2014-03" db="EMBL/GenBank/DDBJ databases">
        <title>Draft Genome Sequences of Four Burkholderia Strains.</title>
        <authorList>
            <person name="Liu X.Y."/>
            <person name="Li C.X."/>
            <person name="Xu J.H."/>
        </authorList>
    </citation>
    <scope>NUCLEOTIDE SEQUENCE [LARGE SCALE GENOMIC DNA]</scope>
    <source>
        <strain evidence="2 3">DSM 50014</strain>
    </source>
</reference>
<evidence type="ECO:0000313" key="2">
    <source>
        <dbReference type="EMBL" id="KDR42031.1"/>
    </source>
</evidence>
<feature type="chain" id="PRO_5007372529" description="DUF4148 domain-containing protein" evidence="1">
    <location>
        <begin position="21"/>
        <end position="90"/>
    </location>
</feature>
<gene>
    <name evidence="2" type="ORF">BG61_14045</name>
</gene>
<comment type="caution">
    <text evidence="2">The sequence shown here is derived from an EMBL/GenBank/DDBJ whole genome shotgun (WGS) entry which is preliminary data.</text>
</comment>
<dbReference type="EMBL" id="JFHC01000021">
    <property type="protein sequence ID" value="KDR42031.1"/>
    <property type="molecule type" value="Genomic_DNA"/>
</dbReference>
<dbReference type="Proteomes" id="UP000027466">
    <property type="component" value="Unassembled WGS sequence"/>
</dbReference>
<keyword evidence="3" id="KW-1185">Reference proteome</keyword>
<dbReference type="AlphaFoldDB" id="A0A069PXA9"/>
<keyword evidence="1" id="KW-0732">Signal</keyword>